<dbReference type="Pfam" id="PF07883">
    <property type="entry name" value="Cupin_2"/>
    <property type="match status" value="1"/>
</dbReference>
<keyword evidence="1" id="KW-0732">Signal</keyword>
<dbReference type="PANTHER" id="PTHR36156">
    <property type="entry name" value="SLR2101 PROTEIN"/>
    <property type="match status" value="1"/>
</dbReference>
<dbReference type="PANTHER" id="PTHR36156:SF2">
    <property type="entry name" value="CUPIN TYPE-2 DOMAIN-CONTAINING PROTEIN"/>
    <property type="match status" value="1"/>
</dbReference>
<dbReference type="InterPro" id="IPR013096">
    <property type="entry name" value="Cupin_2"/>
</dbReference>
<evidence type="ECO:0000313" key="4">
    <source>
        <dbReference type="Proteomes" id="UP000658720"/>
    </source>
</evidence>
<dbReference type="CDD" id="cd02236">
    <property type="entry name" value="cupin_CV2614-like"/>
    <property type="match status" value="1"/>
</dbReference>
<dbReference type="Gene3D" id="2.60.120.10">
    <property type="entry name" value="Jelly Rolls"/>
    <property type="match status" value="1"/>
</dbReference>
<reference evidence="3 4" key="1">
    <citation type="submission" date="2020-10" db="EMBL/GenBank/DDBJ databases">
        <authorList>
            <person name="Castelo-Branco R."/>
            <person name="Eusebio N."/>
            <person name="Adriana R."/>
            <person name="Vieira A."/>
            <person name="Brugerolle De Fraissinette N."/>
            <person name="Rezende De Castro R."/>
            <person name="Schneider M.P."/>
            <person name="Vasconcelos V."/>
            <person name="Leao P.N."/>
        </authorList>
    </citation>
    <scope>NUCLEOTIDE SEQUENCE [LARGE SCALE GENOMIC DNA]</scope>
    <source>
        <strain evidence="3 4">LEGE 00031</strain>
    </source>
</reference>
<proteinExistence type="predicted"/>
<dbReference type="EMBL" id="JADEVV010000014">
    <property type="protein sequence ID" value="MBE9253561.1"/>
    <property type="molecule type" value="Genomic_DNA"/>
</dbReference>
<dbReference type="RefSeq" id="WP_194019365.1">
    <property type="nucleotide sequence ID" value="NZ_JADEVV010000014.1"/>
</dbReference>
<evidence type="ECO:0000256" key="1">
    <source>
        <dbReference type="SAM" id="SignalP"/>
    </source>
</evidence>
<dbReference type="InterPro" id="IPR011051">
    <property type="entry name" value="RmlC_Cupin_sf"/>
</dbReference>
<dbReference type="InterPro" id="IPR047142">
    <property type="entry name" value="OryJ/VirC-like"/>
</dbReference>
<dbReference type="Proteomes" id="UP000658720">
    <property type="component" value="Unassembled WGS sequence"/>
</dbReference>
<accession>A0ABR9VQE0</accession>
<organism evidence="3 4">
    <name type="scientific">Synechocystis salina LEGE 00031</name>
    <dbReference type="NCBI Taxonomy" id="1828736"/>
    <lineage>
        <taxon>Bacteria</taxon>
        <taxon>Bacillati</taxon>
        <taxon>Cyanobacteriota</taxon>
        <taxon>Cyanophyceae</taxon>
        <taxon>Synechococcales</taxon>
        <taxon>Merismopediaceae</taxon>
        <taxon>Synechocystis</taxon>
    </lineage>
</organism>
<feature type="signal peptide" evidence="1">
    <location>
        <begin position="1"/>
        <end position="22"/>
    </location>
</feature>
<evidence type="ECO:0000259" key="2">
    <source>
        <dbReference type="Pfam" id="PF07883"/>
    </source>
</evidence>
<sequence>MKFIPSLLALATVIVCQPRVFAFEPAETIKVNTILKTETSWDGQPLTYPEGQAEITGMIIELAPGAETGWHSHPVPSFGVLMEGELEVTLLDGQKKLIKAGEAIAEVVNTVHNGRNVGDSPVKILVFYAGATDLPITVREQNN</sequence>
<name>A0ABR9VQE0_9SYNC</name>
<feature type="chain" id="PRO_5046069637" evidence="1">
    <location>
        <begin position="23"/>
        <end position="143"/>
    </location>
</feature>
<comment type="caution">
    <text evidence="3">The sequence shown here is derived from an EMBL/GenBank/DDBJ whole genome shotgun (WGS) entry which is preliminary data.</text>
</comment>
<keyword evidence="4" id="KW-1185">Reference proteome</keyword>
<dbReference type="SUPFAM" id="SSF51182">
    <property type="entry name" value="RmlC-like cupins"/>
    <property type="match status" value="1"/>
</dbReference>
<dbReference type="InterPro" id="IPR014710">
    <property type="entry name" value="RmlC-like_jellyroll"/>
</dbReference>
<feature type="domain" description="Cupin type-2" evidence="2">
    <location>
        <begin position="59"/>
        <end position="128"/>
    </location>
</feature>
<evidence type="ECO:0000313" key="3">
    <source>
        <dbReference type="EMBL" id="MBE9253561.1"/>
    </source>
</evidence>
<protein>
    <submittedName>
        <fullName evidence="3">Cupin domain-containing protein</fullName>
    </submittedName>
</protein>
<gene>
    <name evidence="3" type="ORF">IQ217_06775</name>
</gene>